<sequence length="209" mass="22715">MRPRPTSFTTPITFNRRWPGSSRIGQNKINSSSEPVDMRTATYQPAREEMARTGAINYEINQSWLPMMTDGRLQEKLTEMLNGLGAGSSILPPLQIDFGRQVTLANNVFINHSVMMSAAGGIEIEEGVQIAPRVNLITVNHDLKDKMIVICKPVHIKKNAWIGAATTILPGVTIGENAVVGAASVVTKDVPDNAVVVGNPAKVIRTIEM</sequence>
<name>A0A2K2TJ23_LIMFE</name>
<reference evidence="5 6" key="1">
    <citation type="submission" date="2018-01" db="EMBL/GenBank/DDBJ databases">
        <title>Draft genome sequence of the feruloyl esterase-producing strain Lactobacillus fermentum CRL 1446, isolated from artisanal goat milk cheese.</title>
        <authorList>
            <person name="Abeijon Mukdsi M.C."/>
            <person name="Saavedra L."/>
            <person name="Gauffin Cano M.P."/>
            <person name="Hebert E.M."/>
            <person name="Medina R.B."/>
        </authorList>
    </citation>
    <scope>NUCLEOTIDE SEQUENCE [LARGE SCALE GENOMIC DNA]</scope>
    <source>
        <strain evidence="5 6">CRL 1446</strain>
    </source>
</reference>
<dbReference type="Gene3D" id="2.160.10.10">
    <property type="entry name" value="Hexapeptide repeat proteins"/>
    <property type="match status" value="1"/>
</dbReference>
<protein>
    <submittedName>
        <fullName evidence="5">Acetyltransferase</fullName>
    </submittedName>
</protein>
<dbReference type="Pfam" id="PF00132">
    <property type="entry name" value="Hexapep"/>
    <property type="match status" value="1"/>
</dbReference>
<organism evidence="5 6">
    <name type="scientific">Limosilactobacillus fermentum</name>
    <name type="common">Lactobacillus fermentum</name>
    <dbReference type="NCBI Taxonomy" id="1613"/>
    <lineage>
        <taxon>Bacteria</taxon>
        <taxon>Bacillati</taxon>
        <taxon>Bacillota</taxon>
        <taxon>Bacilli</taxon>
        <taxon>Lactobacillales</taxon>
        <taxon>Lactobacillaceae</taxon>
        <taxon>Limosilactobacillus</taxon>
    </lineage>
</organism>
<feature type="compositionally biased region" description="Polar residues" evidence="4">
    <location>
        <begin position="1"/>
        <end position="13"/>
    </location>
</feature>
<evidence type="ECO:0000313" key="5">
    <source>
        <dbReference type="EMBL" id="PNV58101.1"/>
    </source>
</evidence>
<comment type="similarity">
    <text evidence="1">Belongs to the transferase hexapeptide repeat family.</text>
</comment>
<evidence type="ECO:0000313" key="6">
    <source>
        <dbReference type="Proteomes" id="UP000236514"/>
    </source>
</evidence>
<evidence type="ECO:0000256" key="2">
    <source>
        <dbReference type="ARBA" id="ARBA00022679"/>
    </source>
</evidence>
<dbReference type="InterPro" id="IPR011004">
    <property type="entry name" value="Trimer_LpxA-like_sf"/>
</dbReference>
<comment type="caution">
    <text evidence="5">The sequence shown here is derived from an EMBL/GenBank/DDBJ whole genome shotgun (WGS) entry which is preliminary data.</text>
</comment>
<evidence type="ECO:0000256" key="3">
    <source>
        <dbReference type="ARBA" id="ARBA00022737"/>
    </source>
</evidence>
<feature type="region of interest" description="Disordered" evidence="4">
    <location>
        <begin position="1"/>
        <end position="38"/>
    </location>
</feature>
<evidence type="ECO:0000256" key="1">
    <source>
        <dbReference type="ARBA" id="ARBA00007274"/>
    </source>
</evidence>
<dbReference type="Proteomes" id="UP000236514">
    <property type="component" value="Unassembled WGS sequence"/>
</dbReference>
<accession>A0A2K2TJ23</accession>
<dbReference type="PANTHER" id="PTHR23416">
    <property type="entry name" value="SIALIC ACID SYNTHASE-RELATED"/>
    <property type="match status" value="1"/>
</dbReference>
<keyword evidence="3" id="KW-0677">Repeat</keyword>
<dbReference type="InterPro" id="IPR051159">
    <property type="entry name" value="Hexapeptide_acetyltransf"/>
</dbReference>
<feature type="compositionally biased region" description="Polar residues" evidence="4">
    <location>
        <begin position="23"/>
        <end position="34"/>
    </location>
</feature>
<dbReference type="AlphaFoldDB" id="A0A2K2TJ23"/>
<dbReference type="EMBL" id="POTQ01000006">
    <property type="protein sequence ID" value="PNV58101.1"/>
    <property type="molecule type" value="Genomic_DNA"/>
</dbReference>
<dbReference type="PROSITE" id="PS00101">
    <property type="entry name" value="HEXAPEP_TRANSFERASES"/>
    <property type="match status" value="1"/>
</dbReference>
<dbReference type="InterPro" id="IPR018357">
    <property type="entry name" value="Hexapep_transf_CS"/>
</dbReference>
<dbReference type="InterPro" id="IPR001451">
    <property type="entry name" value="Hexapep"/>
</dbReference>
<dbReference type="PANTHER" id="PTHR23416:SF23">
    <property type="entry name" value="ACETYLTRANSFERASE C18B11.09C-RELATED"/>
    <property type="match status" value="1"/>
</dbReference>
<dbReference type="SUPFAM" id="SSF51161">
    <property type="entry name" value="Trimeric LpxA-like enzymes"/>
    <property type="match status" value="1"/>
</dbReference>
<proteinExistence type="inferred from homology"/>
<keyword evidence="2 5" id="KW-0808">Transferase</keyword>
<evidence type="ECO:0000256" key="4">
    <source>
        <dbReference type="SAM" id="MobiDB-lite"/>
    </source>
</evidence>
<gene>
    <name evidence="5" type="ORF">C1Y38_04040</name>
</gene>
<dbReference type="GO" id="GO:0008374">
    <property type="term" value="F:O-acyltransferase activity"/>
    <property type="evidence" value="ECO:0007669"/>
    <property type="project" value="TreeGrafter"/>
</dbReference>